<gene>
    <name evidence="1" type="ORF">g.4046</name>
</gene>
<protein>
    <submittedName>
        <fullName evidence="1">Uncharacterized protein</fullName>
    </submittedName>
</protein>
<reference evidence="1" key="1">
    <citation type="journal article" date="2016" name="Gigascience">
        <title>De novo construction of an expanded transcriptome assembly for the western tarnished plant bug, Lygus hesperus.</title>
        <authorList>
            <person name="Tassone E.E."/>
            <person name="Geib S.M."/>
            <person name="Hall B."/>
            <person name="Fabrick J.A."/>
            <person name="Brent C.S."/>
            <person name="Hull J.J."/>
        </authorList>
    </citation>
    <scope>NUCLEOTIDE SEQUENCE</scope>
</reference>
<dbReference type="AlphaFoldDB" id="A0A146LT43"/>
<sequence>MPQHTSAFNPLQYAQLTTLPYPSSVSSRGGGSGEYILIQLRHTTPSHWVNGTGSTCTMMVEGLTIPTCDYVSWGCSCRFGGSTRCNLHGKFLQYNSLSCDCRYSNYSCTVLSTANSCVSGSRNTVLESPRNRIFTLVVAVTTRRLLTTPLRDCCSSSTSCDVGSKKCSSTPSLSVLEFELGTDGAASYSVVLSSALTPLPLSISVSCFG</sequence>
<proteinExistence type="predicted"/>
<dbReference type="EMBL" id="GDHC01008190">
    <property type="protein sequence ID" value="JAQ10439.1"/>
    <property type="molecule type" value="Transcribed_RNA"/>
</dbReference>
<accession>A0A146LT43</accession>
<name>A0A146LT43_LYGHE</name>
<organism evidence="1">
    <name type="scientific">Lygus hesperus</name>
    <name type="common">Western plant bug</name>
    <dbReference type="NCBI Taxonomy" id="30085"/>
    <lineage>
        <taxon>Eukaryota</taxon>
        <taxon>Metazoa</taxon>
        <taxon>Ecdysozoa</taxon>
        <taxon>Arthropoda</taxon>
        <taxon>Hexapoda</taxon>
        <taxon>Insecta</taxon>
        <taxon>Pterygota</taxon>
        <taxon>Neoptera</taxon>
        <taxon>Paraneoptera</taxon>
        <taxon>Hemiptera</taxon>
        <taxon>Heteroptera</taxon>
        <taxon>Panheteroptera</taxon>
        <taxon>Cimicomorpha</taxon>
        <taxon>Miridae</taxon>
        <taxon>Mirini</taxon>
        <taxon>Lygus</taxon>
    </lineage>
</organism>
<evidence type="ECO:0000313" key="1">
    <source>
        <dbReference type="EMBL" id="JAQ10439.1"/>
    </source>
</evidence>